<comment type="function">
    <text evidence="4">Regulatory protein of the TOL plasmid xyl operons. XylS activates the xylXYZLTEGFJQKIH operon required for the degradation of toluene, m-xylene and p-xylene.</text>
</comment>
<evidence type="ECO:0000259" key="5">
    <source>
        <dbReference type="PROSITE" id="PS01124"/>
    </source>
</evidence>
<dbReference type="PROSITE" id="PS01124">
    <property type="entry name" value="HTH_ARAC_FAMILY_2"/>
    <property type="match status" value="1"/>
</dbReference>
<keyword evidence="2" id="KW-0238">DNA-binding</keyword>
<protein>
    <submittedName>
        <fullName evidence="6">AraC family transcriptional regulator</fullName>
    </submittedName>
</protein>
<accession>A0ABT5Q671</accession>
<proteinExistence type="predicted"/>
<gene>
    <name evidence="6" type="ORF">M5G25_15340</name>
</gene>
<keyword evidence="3" id="KW-0804">Transcription</keyword>
<dbReference type="InterPro" id="IPR018060">
    <property type="entry name" value="HTH_AraC"/>
</dbReference>
<dbReference type="InterPro" id="IPR009057">
    <property type="entry name" value="Homeodomain-like_sf"/>
</dbReference>
<dbReference type="SMART" id="SM00342">
    <property type="entry name" value="HTH_ARAC"/>
    <property type="match status" value="1"/>
</dbReference>
<dbReference type="Pfam" id="PF12833">
    <property type="entry name" value="HTH_18"/>
    <property type="match status" value="1"/>
</dbReference>
<sequence>MTISVAQRSYSGEVELHAHDYPQIVLPQFGSMEIEVEGRAGRVDWSQGVLIHPSARHSFLSQNQNCFLVLDLPDSDSLDTLQPETFFTIGPALRHLLEYARHNPAIAAESDLTVKAWSSLVLSSLSIKQPPPPRQQALSRALDHIQKNLSSPLSAHTIALAAGISERQLYLLFERYMGCSPFAHITQLRLNCAIEMLSTSHLPISEIAQRVGYADQSALTHALKKARQLTPGTLRRRAFNGSC</sequence>
<evidence type="ECO:0000256" key="1">
    <source>
        <dbReference type="ARBA" id="ARBA00023015"/>
    </source>
</evidence>
<dbReference type="RefSeq" id="WP_273923251.1">
    <property type="nucleotide sequence ID" value="NZ_JAMDGR010000011.1"/>
</dbReference>
<keyword evidence="1" id="KW-0805">Transcription regulation</keyword>
<dbReference type="InterPro" id="IPR050204">
    <property type="entry name" value="AraC_XylS_family_regulators"/>
</dbReference>
<name>A0ABT5Q671_9PSED</name>
<dbReference type="Proteomes" id="UP001217610">
    <property type="component" value="Unassembled WGS sequence"/>
</dbReference>
<evidence type="ECO:0000313" key="6">
    <source>
        <dbReference type="EMBL" id="MDD1149667.1"/>
    </source>
</evidence>
<evidence type="ECO:0000256" key="4">
    <source>
        <dbReference type="ARBA" id="ARBA00037345"/>
    </source>
</evidence>
<organism evidence="6 7">
    <name type="scientific">Pseudomonas idahonensis</name>
    <dbReference type="NCBI Taxonomy" id="2942628"/>
    <lineage>
        <taxon>Bacteria</taxon>
        <taxon>Pseudomonadati</taxon>
        <taxon>Pseudomonadota</taxon>
        <taxon>Gammaproteobacteria</taxon>
        <taxon>Pseudomonadales</taxon>
        <taxon>Pseudomonadaceae</taxon>
        <taxon>Pseudomonas</taxon>
    </lineage>
</organism>
<reference evidence="6 7" key="1">
    <citation type="submission" date="2022-05" db="EMBL/GenBank/DDBJ databases">
        <title>Novel Pseudomonas spp. Isolated from a Rainbow Trout Aquaculture Facility.</title>
        <authorList>
            <person name="Testerman T."/>
            <person name="Graf J."/>
        </authorList>
    </citation>
    <scope>NUCLEOTIDE SEQUENCE [LARGE SCALE GENOMIC DNA]</scope>
    <source>
        <strain evidence="6 7">ID357</strain>
    </source>
</reference>
<keyword evidence="7" id="KW-1185">Reference proteome</keyword>
<evidence type="ECO:0000313" key="7">
    <source>
        <dbReference type="Proteomes" id="UP001217610"/>
    </source>
</evidence>
<feature type="domain" description="HTH araC/xylS-type" evidence="5">
    <location>
        <begin position="139"/>
        <end position="237"/>
    </location>
</feature>
<dbReference type="PANTHER" id="PTHR46796:SF10">
    <property type="entry name" value="TRANSCRIPTIONAL ACTIVATOR FEAR"/>
    <property type="match status" value="1"/>
</dbReference>
<dbReference type="EMBL" id="JAMDGR010000011">
    <property type="protein sequence ID" value="MDD1149667.1"/>
    <property type="molecule type" value="Genomic_DNA"/>
</dbReference>
<dbReference type="Gene3D" id="1.10.10.60">
    <property type="entry name" value="Homeodomain-like"/>
    <property type="match status" value="1"/>
</dbReference>
<dbReference type="SUPFAM" id="SSF46689">
    <property type="entry name" value="Homeodomain-like"/>
    <property type="match status" value="2"/>
</dbReference>
<dbReference type="PANTHER" id="PTHR46796">
    <property type="entry name" value="HTH-TYPE TRANSCRIPTIONAL ACTIVATOR RHAS-RELATED"/>
    <property type="match status" value="1"/>
</dbReference>
<comment type="caution">
    <text evidence="6">The sequence shown here is derived from an EMBL/GenBank/DDBJ whole genome shotgun (WGS) entry which is preliminary data.</text>
</comment>
<evidence type="ECO:0000256" key="3">
    <source>
        <dbReference type="ARBA" id="ARBA00023163"/>
    </source>
</evidence>
<evidence type="ECO:0000256" key="2">
    <source>
        <dbReference type="ARBA" id="ARBA00023125"/>
    </source>
</evidence>